<dbReference type="CDD" id="cd10809">
    <property type="entry name" value="GH38N_AMII_GMII_SfManIII_like"/>
    <property type="match status" value="1"/>
</dbReference>
<dbReference type="FunFam" id="2.70.98.30:FF:000002">
    <property type="entry name" value="Alpha-mannosidase"/>
    <property type="match status" value="1"/>
</dbReference>
<keyword evidence="21" id="KW-1185">Reference proteome</keyword>
<dbReference type="EMBL" id="OU963871">
    <property type="protein sequence ID" value="CAH0383367.1"/>
    <property type="molecule type" value="Genomic_DNA"/>
</dbReference>
<organism evidence="20 21">
    <name type="scientific">Bemisia tabaci</name>
    <name type="common">Sweetpotato whitefly</name>
    <name type="synonym">Aleurodes tabaci</name>
    <dbReference type="NCBI Taxonomy" id="7038"/>
    <lineage>
        <taxon>Eukaryota</taxon>
        <taxon>Metazoa</taxon>
        <taxon>Ecdysozoa</taxon>
        <taxon>Arthropoda</taxon>
        <taxon>Hexapoda</taxon>
        <taxon>Insecta</taxon>
        <taxon>Pterygota</taxon>
        <taxon>Neoptera</taxon>
        <taxon>Paraneoptera</taxon>
        <taxon>Hemiptera</taxon>
        <taxon>Sternorrhyncha</taxon>
        <taxon>Aleyrodoidea</taxon>
        <taxon>Aleyrodidae</taxon>
        <taxon>Aleyrodinae</taxon>
        <taxon>Bemisia</taxon>
    </lineage>
</organism>
<evidence type="ECO:0000259" key="19">
    <source>
        <dbReference type="SMART" id="SM00872"/>
    </source>
</evidence>
<feature type="domain" description="Glycoside hydrolase family 38 central" evidence="19">
    <location>
        <begin position="455"/>
        <end position="546"/>
    </location>
</feature>
<dbReference type="InterPro" id="IPR028995">
    <property type="entry name" value="Glyco_hydro_57/38_cen_sf"/>
</dbReference>
<comment type="cofactor">
    <cofactor evidence="17">
        <name>Zn(2+)</name>
        <dbReference type="ChEBI" id="CHEBI:29105"/>
    </cofactor>
    <text evidence="17">Binds 1 zinc ion per subunit.</text>
</comment>
<evidence type="ECO:0000256" key="5">
    <source>
        <dbReference type="ARBA" id="ARBA00022692"/>
    </source>
</evidence>
<proteinExistence type="inferred from homology"/>
<keyword evidence="14 17" id="KW-0326">Glycosidase</keyword>
<comment type="pathway">
    <text evidence="2">Protein modification; protein glycosylation.</text>
</comment>
<dbReference type="GO" id="GO:0000139">
    <property type="term" value="C:Golgi membrane"/>
    <property type="evidence" value="ECO:0007669"/>
    <property type="project" value="UniProtKB-SubCell"/>
</dbReference>
<dbReference type="Pfam" id="PF07748">
    <property type="entry name" value="Glyco_hydro_38C"/>
    <property type="match status" value="1"/>
</dbReference>
<dbReference type="AlphaFoldDB" id="A0A9P0EXJ8"/>
<evidence type="ECO:0000256" key="4">
    <source>
        <dbReference type="ARBA" id="ARBA00011748"/>
    </source>
</evidence>
<dbReference type="EC" id="3.2.1.-" evidence="17"/>
<dbReference type="Pfam" id="PF01074">
    <property type="entry name" value="Glyco_hydro_38N"/>
    <property type="match status" value="1"/>
</dbReference>
<dbReference type="PANTHER" id="PTHR11607:SF3">
    <property type="entry name" value="LYSOSOMAL ALPHA-MANNOSIDASE"/>
    <property type="match status" value="1"/>
</dbReference>
<evidence type="ECO:0000256" key="2">
    <source>
        <dbReference type="ARBA" id="ARBA00004922"/>
    </source>
</evidence>
<sequence length="1098" mass="126533">MKIKARIAVLSMTLIITGCLCYSLIVLYTITDSTLGIKDPLPNAEPVENPDIFIPPRFQSIKPHIVSSDVMEPMKCSFFNETPRHDINMLKMYHEMKFDNTDGGAWKQGWNVLAQPHRWTPENKLKVFVMPHSHNDPGWKMTFEEYFKHHTKNILDNMVVKLKEDPRRKFIWAEISFFSLWWNQISEETKISVQTLLRNRQLEIVTGGWVMNDEANSHYYSTLQQLTHGHQWLHDNLNYTSKTSWQIDPFGHSPTQPFLLKKMFLEGVLIQRTHYIVKKYLAKYKSLEFRWTQAWDNTETTGLLTHMMPFYSYDVPHTCGPDPKVCCQFDFRRLPGLGVYCPWNIQPQAINDNNLAYRSELLLDQYRKKAELYSTRVVLAPLGDDFRYDTSKEWDVQYTNYQKMFDYLNSNPSLNVEIQFGTLLDYFDAIRQEKATSSFPSLSGDFFTYADRDDHYWSGYYTSRPFYKRMERELVTYLRSADMIFTLAWKMFSKSAPEKTDWLLQSGLKMMEQLSQARSSLSLFQHHDGITGTAKDYVVIDYADKMVRAMNMCKNVIQKSAYLLLTNEKVSTDHLLNSETIFFNLDDSRKTSSSLSDRFVIYLSRDNNIQRIVLFNSLSRRRKELISLRVSSPVIKIVDSVGTEVNYQINLICRSGILLAQCYEVFFVAEIDALELKTYLVMTAEIQNAKKARLKVYNKNTDIEKVIHFMNLVDEHDTGKEFLIQNDNIAVAFSSDGFLKAITLKNKKITMPIHLNFIKYRARLGQERSGAYLFLPDGEASTVMVHRPVIIVVEGPVLSQVHLYLEQRMVHTIEIYHFLGPDEMFIGIQNIIDLKASNSEYAMLISTNIQNDDTYYTDLNGLQMVKRQRFQKLPLQANYYPMASAAYIEDNRLRLTLLSAQPLGAASLKEGQLEVMQDRRLMQDDNLGLGQGVTDNVPTISLYRLLVEQIDLACHRRPAESHGALSLAAYAALTSLLYPATKLIWNSNSAVAISQQISLADHPFQPDLHIVSLVTIKNDGAPQAGLVMHRTHFDSCVTPTAPLTDGLVNFSHIIPIRDSRAAQETTLDFIHRKKSVSKSEYSSWPVCIMDMVAFLFAT</sequence>
<dbReference type="InterPro" id="IPR027291">
    <property type="entry name" value="Glyco_hydro_38_N_sf"/>
</dbReference>
<evidence type="ECO:0000256" key="9">
    <source>
        <dbReference type="ARBA" id="ARBA00022968"/>
    </source>
</evidence>
<dbReference type="InterPro" id="IPR000602">
    <property type="entry name" value="Glyco_hydro_38_N"/>
</dbReference>
<dbReference type="InterPro" id="IPR011013">
    <property type="entry name" value="Gal_mutarotase_sf_dom"/>
</dbReference>
<evidence type="ECO:0000256" key="17">
    <source>
        <dbReference type="RuleBase" id="RU361199"/>
    </source>
</evidence>
<comment type="function">
    <text evidence="15">Catalyzes the first committed step in the biosynthesis of complex N-glycans. It controls conversion of high mannose to complex N-glycans; the final hydrolytic step in the N-glycan maturation pathway.</text>
</comment>
<dbReference type="GO" id="GO:0006013">
    <property type="term" value="P:mannose metabolic process"/>
    <property type="evidence" value="ECO:0007669"/>
    <property type="project" value="InterPro"/>
</dbReference>
<comment type="similarity">
    <text evidence="3 17">Belongs to the glycosyl hydrolase 38 family.</text>
</comment>
<evidence type="ECO:0000256" key="18">
    <source>
        <dbReference type="SAM" id="Phobius"/>
    </source>
</evidence>
<comment type="subunit">
    <text evidence="4">Homodimer; disulfide-linked.</text>
</comment>
<evidence type="ECO:0000256" key="13">
    <source>
        <dbReference type="ARBA" id="ARBA00023157"/>
    </source>
</evidence>
<dbReference type="Pfam" id="PF09261">
    <property type="entry name" value="Alpha-mann_mid"/>
    <property type="match status" value="1"/>
</dbReference>
<keyword evidence="6 17" id="KW-0479">Metal-binding</keyword>
<keyword evidence="9" id="KW-0735">Signal-anchor</keyword>
<dbReference type="PANTHER" id="PTHR11607">
    <property type="entry name" value="ALPHA-MANNOSIDASE"/>
    <property type="match status" value="1"/>
</dbReference>
<dbReference type="Gene3D" id="2.70.98.30">
    <property type="entry name" value="Golgi alpha-mannosidase II, domain 4"/>
    <property type="match status" value="1"/>
</dbReference>
<dbReference type="InterPro" id="IPR037094">
    <property type="entry name" value="Glyco_hydro_38_cen_sf"/>
</dbReference>
<keyword evidence="12 18" id="KW-0472">Membrane</keyword>
<protein>
    <recommendedName>
        <fullName evidence="17">Alpha-mannosidase</fullName>
        <ecNumber evidence="17">3.2.1.-</ecNumber>
    </recommendedName>
</protein>
<dbReference type="SMART" id="SM00872">
    <property type="entry name" value="Alpha-mann_mid"/>
    <property type="match status" value="1"/>
</dbReference>
<comment type="catalytic activity">
    <reaction evidence="16">
        <text>N(4)-{beta-D-GlcNAc-(1-&gt;2)-alpha-D-Man-(1-&gt;3)-[alpha-D-Man-(1-&gt;3)-[alpha-D-Man-(1-&gt;6)]-alpha-D-Man-(1-&gt;6)]-beta-D-Man-(1-&gt;4)-beta-D-GlcNAc-(1-&gt;4)-beta-D-GlcNAc}-L-asparaginyl-[protein] + 2 H2O = 2 alpha-D-mannopyranose + an N(4)-{beta-D-GlcNAc-(1-&gt;2)-alpha-D-Man-(1-&gt;3)-[alpha-D-Man-(1-&gt;6)]-beta-D-Man-(1-&gt;4)-beta-D-GlcNAc-(1-&gt;4)-beta-D-GlcNAc}-L-asparaginyl-[protein]</text>
        <dbReference type="Rhea" id="RHEA:56052"/>
        <dbReference type="Rhea" id="RHEA-COMP:14368"/>
        <dbReference type="Rhea" id="RHEA-COMP:14369"/>
        <dbReference type="ChEBI" id="CHEBI:15377"/>
        <dbReference type="ChEBI" id="CHEBI:28729"/>
        <dbReference type="ChEBI" id="CHEBI:60615"/>
        <dbReference type="ChEBI" id="CHEBI:60625"/>
        <dbReference type="EC" id="3.2.1.114"/>
    </reaction>
</comment>
<comment type="subcellular location">
    <subcellularLocation>
        <location evidence="1">Golgi apparatus membrane</location>
        <topology evidence="1">Single-pass type II membrane protein</topology>
    </subcellularLocation>
</comment>
<evidence type="ECO:0000256" key="12">
    <source>
        <dbReference type="ARBA" id="ARBA00023136"/>
    </source>
</evidence>
<keyword evidence="11" id="KW-0333">Golgi apparatus</keyword>
<dbReference type="Gene3D" id="2.60.40.1180">
    <property type="entry name" value="Golgi alpha-mannosidase II"/>
    <property type="match status" value="1"/>
</dbReference>
<dbReference type="InterPro" id="IPR050843">
    <property type="entry name" value="Glycosyl_Hydrlase_38"/>
</dbReference>
<evidence type="ECO:0000256" key="3">
    <source>
        <dbReference type="ARBA" id="ARBA00009792"/>
    </source>
</evidence>
<dbReference type="Proteomes" id="UP001152759">
    <property type="component" value="Chromosome 10"/>
</dbReference>
<evidence type="ECO:0000256" key="8">
    <source>
        <dbReference type="ARBA" id="ARBA00022833"/>
    </source>
</evidence>
<accession>A0A9P0EXJ8</accession>
<evidence type="ECO:0000256" key="16">
    <source>
        <dbReference type="ARBA" id="ARBA00093232"/>
    </source>
</evidence>
<dbReference type="SUPFAM" id="SSF88713">
    <property type="entry name" value="Glycoside hydrolase/deacetylase"/>
    <property type="match status" value="1"/>
</dbReference>
<reference evidence="20" key="1">
    <citation type="submission" date="2021-12" db="EMBL/GenBank/DDBJ databases">
        <authorList>
            <person name="King R."/>
        </authorList>
    </citation>
    <scope>NUCLEOTIDE SEQUENCE</scope>
</reference>
<dbReference type="GO" id="GO:0006491">
    <property type="term" value="P:N-glycan processing"/>
    <property type="evidence" value="ECO:0007669"/>
    <property type="project" value="TreeGrafter"/>
</dbReference>
<dbReference type="FunFam" id="3.20.110.10:FF:000003">
    <property type="entry name" value="Alpha-mannosidase"/>
    <property type="match status" value="1"/>
</dbReference>
<evidence type="ECO:0000256" key="1">
    <source>
        <dbReference type="ARBA" id="ARBA00004323"/>
    </source>
</evidence>
<dbReference type="SUPFAM" id="SSF74650">
    <property type="entry name" value="Galactose mutarotase-like"/>
    <property type="match status" value="1"/>
</dbReference>
<dbReference type="SUPFAM" id="SSF88688">
    <property type="entry name" value="Families 57/38 glycoside transferase middle domain"/>
    <property type="match status" value="1"/>
</dbReference>
<dbReference type="InterPro" id="IPR011330">
    <property type="entry name" value="Glyco_hydro/deAcase_b/a-brl"/>
</dbReference>
<dbReference type="GO" id="GO:0030246">
    <property type="term" value="F:carbohydrate binding"/>
    <property type="evidence" value="ECO:0007669"/>
    <property type="project" value="InterPro"/>
</dbReference>
<keyword evidence="10 18" id="KW-1133">Transmembrane helix</keyword>
<keyword evidence="8 17" id="KW-0862">Zinc</keyword>
<evidence type="ECO:0000256" key="14">
    <source>
        <dbReference type="ARBA" id="ARBA00023295"/>
    </source>
</evidence>
<evidence type="ECO:0000256" key="6">
    <source>
        <dbReference type="ARBA" id="ARBA00022723"/>
    </source>
</evidence>
<evidence type="ECO:0000313" key="21">
    <source>
        <dbReference type="Proteomes" id="UP001152759"/>
    </source>
</evidence>
<dbReference type="GO" id="GO:0004572">
    <property type="term" value="F:mannosyl-oligosaccharide 1,3-1,6-alpha-mannosidase activity"/>
    <property type="evidence" value="ECO:0007669"/>
    <property type="project" value="UniProtKB-EC"/>
</dbReference>
<evidence type="ECO:0000256" key="15">
    <source>
        <dbReference type="ARBA" id="ARBA00059516"/>
    </source>
</evidence>
<keyword evidence="5 18" id="KW-0812">Transmembrane</keyword>
<keyword evidence="13" id="KW-1015">Disulfide bond</keyword>
<feature type="transmembrane region" description="Helical" evidence="18">
    <location>
        <begin position="7"/>
        <end position="30"/>
    </location>
</feature>
<keyword evidence="7 17" id="KW-0378">Hydrolase</keyword>
<gene>
    <name evidence="20" type="ORF">BEMITA_LOCUS2823</name>
</gene>
<name>A0A9P0EXJ8_BEMTA</name>
<evidence type="ECO:0000256" key="7">
    <source>
        <dbReference type="ARBA" id="ARBA00022801"/>
    </source>
</evidence>
<dbReference type="KEGG" id="btab:109044339"/>
<evidence type="ECO:0000256" key="11">
    <source>
        <dbReference type="ARBA" id="ARBA00023034"/>
    </source>
</evidence>
<dbReference type="InterPro" id="IPR011682">
    <property type="entry name" value="Glyco_hydro_38_C"/>
</dbReference>
<dbReference type="GO" id="GO:0046872">
    <property type="term" value="F:metal ion binding"/>
    <property type="evidence" value="ECO:0007669"/>
    <property type="project" value="UniProtKB-KW"/>
</dbReference>
<dbReference type="Gene3D" id="3.20.110.10">
    <property type="entry name" value="Glycoside hydrolase 38, N terminal domain"/>
    <property type="match status" value="1"/>
</dbReference>
<evidence type="ECO:0000313" key="20">
    <source>
        <dbReference type="EMBL" id="CAH0383367.1"/>
    </source>
</evidence>
<dbReference type="FunFam" id="1.20.1270.50:FF:000001">
    <property type="entry name" value="Alpha-mannosidase"/>
    <property type="match status" value="1"/>
</dbReference>
<evidence type="ECO:0000256" key="10">
    <source>
        <dbReference type="ARBA" id="ARBA00022989"/>
    </source>
</evidence>
<dbReference type="Gene3D" id="1.20.1270.50">
    <property type="entry name" value="Glycoside hydrolase family 38, central domain"/>
    <property type="match status" value="1"/>
</dbReference>
<dbReference type="InterPro" id="IPR015341">
    <property type="entry name" value="Glyco_hydro_38_cen"/>
</dbReference>
<dbReference type="InterPro" id="IPR013780">
    <property type="entry name" value="Glyco_hydro_b"/>
</dbReference>